<evidence type="ECO:0000313" key="14">
    <source>
        <dbReference type="EMBL" id="CAD6197818.1"/>
    </source>
</evidence>
<feature type="binding site" evidence="13">
    <location>
        <position position="70"/>
    </location>
    <ligand>
        <name>substrate</name>
    </ligand>
</feature>
<evidence type="ECO:0000256" key="7">
    <source>
        <dbReference type="ARBA" id="ARBA00013188"/>
    </source>
</evidence>
<keyword evidence="12" id="KW-0170">Cobalt</keyword>
<evidence type="ECO:0000313" key="15">
    <source>
        <dbReference type="Proteomes" id="UP000835052"/>
    </source>
</evidence>
<evidence type="ECO:0000256" key="8">
    <source>
        <dbReference type="ARBA" id="ARBA00022723"/>
    </source>
</evidence>
<feature type="binding site" evidence="13">
    <location>
        <begin position="203"/>
        <end position="204"/>
    </location>
    <ligand>
        <name>substrate</name>
    </ligand>
</feature>
<dbReference type="InterPro" id="IPR026019">
    <property type="entry name" value="Ribul_P_3_epim"/>
</dbReference>
<evidence type="ECO:0000256" key="10">
    <source>
        <dbReference type="PIRNR" id="PIRNR001461"/>
    </source>
</evidence>
<dbReference type="CDD" id="cd00429">
    <property type="entry name" value="RPE"/>
    <property type="match status" value="1"/>
</dbReference>
<keyword evidence="12" id="KW-0862">Zinc</keyword>
<protein>
    <recommendedName>
        <fullName evidence="7 10">Ribulose-phosphate 3-epimerase</fullName>
        <ecNumber evidence="7 10">5.1.3.1</ecNumber>
    </recommendedName>
</protein>
<feature type="binding site" evidence="12">
    <location>
        <position position="70"/>
    </location>
    <ligand>
        <name>a divalent metal cation</name>
        <dbReference type="ChEBI" id="CHEBI:60240"/>
    </ligand>
</feature>
<dbReference type="Pfam" id="PF00834">
    <property type="entry name" value="Ribul_P_3_epim"/>
    <property type="match status" value="1"/>
</dbReference>
<sequence length="231" mass="25062">MTIRSIVCPSILNADLASLASECKKLLAAGADWLHLDVMDGHFVPNLTFGHPVVESLRKSLGKEPFFDVHLMVANPMFWVEPMAKAGASQFTFHYEAASERGGDESVREIILLAQKLGMKAGMSVKPNTSVDHIVRFAPMLDNALIMTVEPGFGGQKFMENQMDKVKSLRSKFPNLNVQVDGGITPDNIEIAAKAGANAVVSGTGIIKAPCQKEAITKIRQALDNAIKKRC</sequence>
<evidence type="ECO:0000256" key="6">
    <source>
        <dbReference type="ARBA" id="ARBA00009541"/>
    </source>
</evidence>
<dbReference type="OrthoDB" id="1927044at2759"/>
<comment type="cofactor">
    <cofactor evidence="5">
        <name>Fe(2+)</name>
        <dbReference type="ChEBI" id="CHEBI:29033"/>
    </cofactor>
</comment>
<evidence type="ECO:0000256" key="11">
    <source>
        <dbReference type="PIRSR" id="PIRSR001461-1"/>
    </source>
</evidence>
<accession>A0A8S1HMY2</accession>
<dbReference type="Proteomes" id="UP000835052">
    <property type="component" value="Unassembled WGS sequence"/>
</dbReference>
<comment type="catalytic activity">
    <reaction evidence="1 10">
        <text>D-ribulose 5-phosphate = D-xylulose 5-phosphate</text>
        <dbReference type="Rhea" id="RHEA:13677"/>
        <dbReference type="ChEBI" id="CHEBI:57737"/>
        <dbReference type="ChEBI" id="CHEBI:58121"/>
        <dbReference type="EC" id="5.1.3.1"/>
    </reaction>
</comment>
<dbReference type="InterPro" id="IPR013785">
    <property type="entry name" value="Aldolase_TIM"/>
</dbReference>
<dbReference type="GO" id="GO:0046872">
    <property type="term" value="F:metal ion binding"/>
    <property type="evidence" value="ECO:0007669"/>
    <property type="project" value="UniProtKB-KW"/>
</dbReference>
<comment type="caution">
    <text evidence="14">The sequence shown here is derived from an EMBL/GenBank/DDBJ whole genome shotgun (WGS) entry which is preliminary data.</text>
</comment>
<keyword evidence="15" id="KW-1185">Reference proteome</keyword>
<dbReference type="PROSITE" id="PS01085">
    <property type="entry name" value="RIBUL_P_3_EPIMER_1"/>
    <property type="match status" value="1"/>
</dbReference>
<evidence type="ECO:0000256" key="5">
    <source>
        <dbReference type="ARBA" id="ARBA00001954"/>
    </source>
</evidence>
<comment type="cofactor">
    <cofactor evidence="2">
        <name>Mn(2+)</name>
        <dbReference type="ChEBI" id="CHEBI:29035"/>
    </cofactor>
</comment>
<feature type="binding site" evidence="13">
    <location>
        <position position="183"/>
    </location>
    <ligand>
        <name>substrate</name>
    </ligand>
</feature>
<organism evidence="14 15">
    <name type="scientific">Caenorhabditis auriculariae</name>
    <dbReference type="NCBI Taxonomy" id="2777116"/>
    <lineage>
        <taxon>Eukaryota</taxon>
        <taxon>Metazoa</taxon>
        <taxon>Ecdysozoa</taxon>
        <taxon>Nematoda</taxon>
        <taxon>Chromadorea</taxon>
        <taxon>Rhabditida</taxon>
        <taxon>Rhabditina</taxon>
        <taxon>Rhabditomorpha</taxon>
        <taxon>Rhabditoidea</taxon>
        <taxon>Rhabditidae</taxon>
        <taxon>Peloderinae</taxon>
        <taxon>Caenorhabditis</taxon>
    </lineage>
</organism>
<gene>
    <name evidence="14" type="ORF">CAUJ_LOCUS13725</name>
</gene>
<dbReference type="NCBIfam" id="TIGR01163">
    <property type="entry name" value="rpe"/>
    <property type="match status" value="1"/>
</dbReference>
<comment type="cofactor">
    <cofactor evidence="12">
        <name>a divalent metal cation</name>
        <dbReference type="ChEBI" id="CHEBI:60240"/>
    </cofactor>
    <text evidence="12">Binds 1 divalent metal cation per subunit.</text>
</comment>
<evidence type="ECO:0000256" key="1">
    <source>
        <dbReference type="ARBA" id="ARBA00001782"/>
    </source>
</evidence>
<feature type="binding site" evidence="13">
    <location>
        <begin position="152"/>
        <end position="155"/>
    </location>
    <ligand>
        <name>substrate</name>
    </ligand>
</feature>
<evidence type="ECO:0000256" key="3">
    <source>
        <dbReference type="ARBA" id="ARBA00001941"/>
    </source>
</evidence>
<keyword evidence="9 10" id="KW-0413">Isomerase</keyword>
<dbReference type="EC" id="5.1.3.1" evidence="7 10"/>
<dbReference type="InterPro" id="IPR000056">
    <property type="entry name" value="Ribul_P_3_epim-like"/>
</dbReference>
<dbReference type="PROSITE" id="PS01086">
    <property type="entry name" value="RIBUL_P_3_EPIMER_2"/>
    <property type="match status" value="1"/>
</dbReference>
<reference evidence="14" key="1">
    <citation type="submission" date="2020-10" db="EMBL/GenBank/DDBJ databases">
        <authorList>
            <person name="Kikuchi T."/>
        </authorList>
    </citation>
    <scope>NUCLEOTIDE SEQUENCE</scope>
    <source>
        <strain evidence="14">NKZ352</strain>
    </source>
</reference>
<dbReference type="NCBIfam" id="NF004076">
    <property type="entry name" value="PRK05581.1-4"/>
    <property type="match status" value="1"/>
</dbReference>
<feature type="binding site" evidence="12">
    <location>
        <position position="35"/>
    </location>
    <ligand>
        <name>a divalent metal cation</name>
        <dbReference type="ChEBI" id="CHEBI:60240"/>
    </ligand>
</feature>
<dbReference type="PANTHER" id="PTHR11749">
    <property type="entry name" value="RIBULOSE-5-PHOSPHATE-3-EPIMERASE"/>
    <property type="match status" value="1"/>
</dbReference>
<feature type="binding site" evidence="12">
    <location>
        <position position="37"/>
    </location>
    <ligand>
        <name>a divalent metal cation</name>
        <dbReference type="ChEBI" id="CHEBI:60240"/>
    </ligand>
</feature>
<dbReference type="HAMAP" id="MF_02227">
    <property type="entry name" value="RPE"/>
    <property type="match status" value="1"/>
</dbReference>
<keyword evidence="10" id="KW-0119">Carbohydrate metabolism</keyword>
<dbReference type="AlphaFoldDB" id="A0A8S1HMY2"/>
<name>A0A8S1HMY2_9PELO</name>
<keyword evidence="12" id="KW-0464">Manganese</keyword>
<evidence type="ECO:0000256" key="13">
    <source>
        <dbReference type="PIRSR" id="PIRSR001461-3"/>
    </source>
</evidence>
<evidence type="ECO:0000256" key="9">
    <source>
        <dbReference type="ARBA" id="ARBA00023235"/>
    </source>
</evidence>
<evidence type="ECO:0000256" key="12">
    <source>
        <dbReference type="PIRSR" id="PIRSR001461-2"/>
    </source>
</evidence>
<dbReference type="PIRSF" id="PIRSF001461">
    <property type="entry name" value="RPE"/>
    <property type="match status" value="1"/>
</dbReference>
<evidence type="ECO:0000256" key="2">
    <source>
        <dbReference type="ARBA" id="ARBA00001936"/>
    </source>
</evidence>
<comment type="cofactor">
    <cofactor evidence="3">
        <name>Co(2+)</name>
        <dbReference type="ChEBI" id="CHEBI:48828"/>
    </cofactor>
</comment>
<dbReference type="Gene3D" id="3.20.20.70">
    <property type="entry name" value="Aldolase class I"/>
    <property type="match status" value="1"/>
</dbReference>
<feature type="active site" description="Proton donor" evidence="11">
    <location>
        <position position="181"/>
    </location>
</feature>
<comment type="similarity">
    <text evidence="6 10">Belongs to the ribulose-phosphate 3-epimerase family.</text>
</comment>
<dbReference type="GO" id="GO:0005975">
    <property type="term" value="P:carbohydrate metabolic process"/>
    <property type="evidence" value="ECO:0007669"/>
    <property type="project" value="InterPro"/>
</dbReference>
<comment type="cofactor">
    <cofactor evidence="4">
        <name>Zn(2+)</name>
        <dbReference type="ChEBI" id="CHEBI:29105"/>
    </cofactor>
</comment>
<feature type="binding site" evidence="13">
    <location>
        <position position="10"/>
    </location>
    <ligand>
        <name>substrate</name>
    </ligand>
</feature>
<dbReference type="SUPFAM" id="SSF51366">
    <property type="entry name" value="Ribulose-phoshate binding barrel"/>
    <property type="match status" value="1"/>
</dbReference>
<proteinExistence type="inferred from homology"/>
<dbReference type="EMBL" id="CAJGYM010000105">
    <property type="protein sequence ID" value="CAD6197818.1"/>
    <property type="molecule type" value="Genomic_DNA"/>
</dbReference>
<feature type="binding site" evidence="12">
    <location>
        <position position="181"/>
    </location>
    <ligand>
        <name>a divalent metal cation</name>
        <dbReference type="ChEBI" id="CHEBI:60240"/>
    </ligand>
</feature>
<feature type="active site" description="Proton acceptor" evidence="11">
    <location>
        <position position="37"/>
    </location>
</feature>
<dbReference type="GO" id="GO:0006098">
    <property type="term" value="P:pentose-phosphate shunt"/>
    <property type="evidence" value="ECO:0007669"/>
    <property type="project" value="InterPro"/>
</dbReference>
<dbReference type="FunFam" id="3.20.20.70:FF:000171">
    <property type="entry name" value="Ribulose-phosphate 3-epimerase"/>
    <property type="match status" value="1"/>
</dbReference>
<dbReference type="InterPro" id="IPR011060">
    <property type="entry name" value="RibuloseP-bd_barrel"/>
</dbReference>
<evidence type="ECO:0000256" key="4">
    <source>
        <dbReference type="ARBA" id="ARBA00001947"/>
    </source>
</evidence>
<keyword evidence="8 12" id="KW-0479">Metal-binding</keyword>
<dbReference type="GO" id="GO:0004750">
    <property type="term" value="F:D-ribulose-phosphate 3-epimerase activity"/>
    <property type="evidence" value="ECO:0007669"/>
    <property type="project" value="UniProtKB-EC"/>
</dbReference>